<sequence>MGFEEAMALGREAIFSAKGDEGGQRKVVRMMSLHDCEGTAAEAPISATCLAILPHGLPSLNLSPTTCSDMPVLAGTEIKKYIHARYQSPVRLPHIPLLTFPPTYIPLICPRRLQVFEPTATEWAPLCESSYDAIIGAASLDLTLGDEFRFFVHHNGTVAIDDQAGPEEYKDLTRKVRRRLMYSRKGPARTI</sequence>
<dbReference type="AlphaFoldDB" id="A0A433QJN9"/>
<proteinExistence type="predicted"/>
<evidence type="ECO:0000313" key="2">
    <source>
        <dbReference type="Proteomes" id="UP000274822"/>
    </source>
</evidence>
<evidence type="ECO:0000313" key="1">
    <source>
        <dbReference type="EMBL" id="RUS30000.1"/>
    </source>
</evidence>
<organism evidence="1 2">
    <name type="scientific">Jimgerdemannia flammicorona</name>
    <dbReference type="NCBI Taxonomy" id="994334"/>
    <lineage>
        <taxon>Eukaryota</taxon>
        <taxon>Fungi</taxon>
        <taxon>Fungi incertae sedis</taxon>
        <taxon>Mucoromycota</taxon>
        <taxon>Mucoromycotina</taxon>
        <taxon>Endogonomycetes</taxon>
        <taxon>Endogonales</taxon>
        <taxon>Endogonaceae</taxon>
        <taxon>Jimgerdemannia</taxon>
    </lineage>
</organism>
<name>A0A433QJN9_9FUNG</name>
<dbReference type="EMBL" id="RBNJ01004428">
    <property type="protein sequence ID" value="RUS30000.1"/>
    <property type="molecule type" value="Genomic_DNA"/>
</dbReference>
<reference evidence="1 2" key="1">
    <citation type="journal article" date="2018" name="New Phytol.">
        <title>Phylogenomics of Endogonaceae and evolution of mycorrhizas within Mucoromycota.</title>
        <authorList>
            <person name="Chang Y."/>
            <person name="Desiro A."/>
            <person name="Na H."/>
            <person name="Sandor L."/>
            <person name="Lipzen A."/>
            <person name="Clum A."/>
            <person name="Barry K."/>
            <person name="Grigoriev I.V."/>
            <person name="Martin F.M."/>
            <person name="Stajich J.E."/>
            <person name="Smith M.E."/>
            <person name="Bonito G."/>
            <person name="Spatafora J.W."/>
        </authorList>
    </citation>
    <scope>NUCLEOTIDE SEQUENCE [LARGE SCALE GENOMIC DNA]</scope>
    <source>
        <strain evidence="1 2">AD002</strain>
    </source>
</reference>
<protein>
    <submittedName>
        <fullName evidence="1">Uncharacterized protein</fullName>
    </submittedName>
</protein>
<dbReference type="Proteomes" id="UP000274822">
    <property type="component" value="Unassembled WGS sequence"/>
</dbReference>
<keyword evidence="2" id="KW-1185">Reference proteome</keyword>
<accession>A0A433QJN9</accession>
<comment type="caution">
    <text evidence="1">The sequence shown here is derived from an EMBL/GenBank/DDBJ whole genome shotgun (WGS) entry which is preliminary data.</text>
</comment>
<gene>
    <name evidence="1" type="ORF">BC938DRAFT_479975</name>
</gene>